<evidence type="ECO:0000313" key="2">
    <source>
        <dbReference type="Proteomes" id="UP000702209"/>
    </source>
</evidence>
<dbReference type="Proteomes" id="UP000702209">
    <property type="component" value="Unassembled WGS sequence"/>
</dbReference>
<evidence type="ECO:0000313" key="1">
    <source>
        <dbReference type="EMBL" id="MBF6303208.1"/>
    </source>
</evidence>
<sequence>LAYRVRFGATPGRGSEHTSNVETVLYSPYRAEIESDTGAYTGSEQLLPSGKQLATVPVRYANREEGGELVTQSVAGWYYIAVKAGQTVSPDKRAA</sequence>
<protein>
    <submittedName>
        <fullName evidence="1">Uncharacterized protein</fullName>
    </submittedName>
</protein>
<comment type="caution">
    <text evidence="1">The sequence shown here is derived from an EMBL/GenBank/DDBJ whole genome shotgun (WGS) entry which is preliminary data.</text>
</comment>
<reference evidence="1 2" key="1">
    <citation type="submission" date="2020-10" db="EMBL/GenBank/DDBJ databases">
        <title>Identification of Nocardia species via Next-generation sequencing and recognition of intraspecies genetic diversity.</title>
        <authorList>
            <person name="Li P."/>
            <person name="Li P."/>
            <person name="Lu B."/>
        </authorList>
    </citation>
    <scope>NUCLEOTIDE SEQUENCE [LARGE SCALE GENOMIC DNA]</scope>
    <source>
        <strain evidence="1 2">BJ06-0157</strain>
    </source>
</reference>
<proteinExistence type="predicted"/>
<feature type="non-terminal residue" evidence="1">
    <location>
        <position position="95"/>
    </location>
</feature>
<feature type="non-terminal residue" evidence="1">
    <location>
        <position position="1"/>
    </location>
</feature>
<dbReference type="EMBL" id="JADLQX010000288">
    <property type="protein sequence ID" value="MBF6303208.1"/>
    <property type="molecule type" value="Genomic_DNA"/>
</dbReference>
<gene>
    <name evidence="1" type="ORF">IU459_37855</name>
</gene>
<name>A0ABS0D7X1_9NOCA</name>
<organism evidence="1 2">
    <name type="scientific">Nocardia amamiensis</name>
    <dbReference type="NCBI Taxonomy" id="404578"/>
    <lineage>
        <taxon>Bacteria</taxon>
        <taxon>Bacillati</taxon>
        <taxon>Actinomycetota</taxon>
        <taxon>Actinomycetes</taxon>
        <taxon>Mycobacteriales</taxon>
        <taxon>Nocardiaceae</taxon>
        <taxon>Nocardia</taxon>
    </lineage>
</organism>
<accession>A0ABS0D7X1</accession>
<keyword evidence="2" id="KW-1185">Reference proteome</keyword>